<dbReference type="InterPro" id="IPR000847">
    <property type="entry name" value="LysR_HTH_N"/>
</dbReference>
<keyword evidence="3" id="KW-0238">DNA-binding</keyword>
<evidence type="ECO:0000256" key="1">
    <source>
        <dbReference type="ARBA" id="ARBA00009437"/>
    </source>
</evidence>
<dbReference type="SUPFAM" id="SSF46785">
    <property type="entry name" value="Winged helix' DNA-binding domain"/>
    <property type="match status" value="1"/>
</dbReference>
<sequence length="295" mass="32987">MELRHLRYFIAVAEELHFGKAAERLNISQPPLSQQIKQLEKQINTTLFYRTNRNVELTEAGKAFYKHAVKILNQINIAQEDARSVAEGENGILKVGFSGTITLNVLPEIIKTSQKYHPGIALQLLSLTTSQQIAALEQRQIDIGFLVPPVESSLISTKKLQDEEYIICLPENHRLANEDKINVADLKNDSFISTSRDAGIGYFDTIDNIFKDAGFTPRISQIANDQLTMVSFVASGLGVVIIPKAAESLTIDGVIYKELHKPYTKVNSIAWNKENTRPVVQKFLNLVSDRVIPSL</sequence>
<dbReference type="FunFam" id="1.10.10.10:FF:000001">
    <property type="entry name" value="LysR family transcriptional regulator"/>
    <property type="match status" value="1"/>
</dbReference>
<dbReference type="GO" id="GO:0003700">
    <property type="term" value="F:DNA-binding transcription factor activity"/>
    <property type="evidence" value="ECO:0007669"/>
    <property type="project" value="InterPro"/>
</dbReference>
<evidence type="ECO:0000256" key="2">
    <source>
        <dbReference type="ARBA" id="ARBA00023015"/>
    </source>
</evidence>
<name>A0AB39HR96_9BACI</name>
<accession>A0AB39HR96</accession>
<comment type="similarity">
    <text evidence="1">Belongs to the LysR transcriptional regulatory family.</text>
</comment>
<dbReference type="RefSeq" id="WP_368653214.1">
    <property type="nucleotide sequence ID" value="NZ_CP162599.1"/>
</dbReference>
<dbReference type="PANTHER" id="PTHR30346">
    <property type="entry name" value="TRANSCRIPTIONAL DUAL REGULATOR HCAR-RELATED"/>
    <property type="match status" value="1"/>
</dbReference>
<evidence type="ECO:0000313" key="6">
    <source>
        <dbReference type="EMBL" id="XDK32526.1"/>
    </source>
</evidence>
<dbReference type="EMBL" id="CP162599">
    <property type="protein sequence ID" value="XDK32526.1"/>
    <property type="molecule type" value="Genomic_DNA"/>
</dbReference>
<dbReference type="PROSITE" id="PS50931">
    <property type="entry name" value="HTH_LYSR"/>
    <property type="match status" value="1"/>
</dbReference>
<dbReference type="Gene3D" id="1.10.10.10">
    <property type="entry name" value="Winged helix-like DNA-binding domain superfamily/Winged helix DNA-binding domain"/>
    <property type="match status" value="1"/>
</dbReference>
<dbReference type="AlphaFoldDB" id="A0AB39HR96"/>
<gene>
    <name evidence="6" type="ORF">AB4Y30_16195</name>
</gene>
<dbReference type="PRINTS" id="PR00039">
    <property type="entry name" value="HTHLYSR"/>
</dbReference>
<dbReference type="GO" id="GO:0032993">
    <property type="term" value="C:protein-DNA complex"/>
    <property type="evidence" value="ECO:0007669"/>
    <property type="project" value="TreeGrafter"/>
</dbReference>
<evidence type="ECO:0000256" key="3">
    <source>
        <dbReference type="ARBA" id="ARBA00023125"/>
    </source>
</evidence>
<keyword evidence="2" id="KW-0805">Transcription regulation</keyword>
<dbReference type="InterPro" id="IPR005119">
    <property type="entry name" value="LysR_subst-bd"/>
</dbReference>
<proteinExistence type="inferred from homology"/>
<dbReference type="InterPro" id="IPR036390">
    <property type="entry name" value="WH_DNA-bd_sf"/>
</dbReference>
<dbReference type="CDD" id="cd08414">
    <property type="entry name" value="PBP2_LTTR_aromatics_like"/>
    <property type="match status" value="1"/>
</dbReference>
<reference evidence="6" key="1">
    <citation type="submission" date="2024-07" db="EMBL/GenBank/DDBJ databases">
        <title>Halotolerant mesophilic bacterium Ornithinibacillus sp. 4-3, sp. nov., isolated from soil.</title>
        <authorList>
            <person name="Sidarenka A.V."/>
            <person name="Guliayeva D.E."/>
            <person name="Leanovich S.I."/>
            <person name="Hileuskaya K.S."/>
            <person name="Akhremchuk A.E."/>
            <person name="Sikolenko M.A."/>
            <person name="Valentovich L.N."/>
        </authorList>
    </citation>
    <scope>NUCLEOTIDE SEQUENCE</scope>
    <source>
        <strain evidence="6">4-3</strain>
    </source>
</reference>
<dbReference type="Pfam" id="PF00126">
    <property type="entry name" value="HTH_1"/>
    <property type="match status" value="1"/>
</dbReference>
<dbReference type="SUPFAM" id="SSF53850">
    <property type="entry name" value="Periplasmic binding protein-like II"/>
    <property type="match status" value="1"/>
</dbReference>
<feature type="domain" description="HTH lysR-type" evidence="5">
    <location>
        <begin position="1"/>
        <end position="58"/>
    </location>
</feature>
<dbReference type="PANTHER" id="PTHR30346:SF0">
    <property type="entry name" value="HCA OPERON TRANSCRIPTIONAL ACTIVATOR HCAR"/>
    <property type="match status" value="1"/>
</dbReference>
<evidence type="ECO:0000256" key="4">
    <source>
        <dbReference type="ARBA" id="ARBA00023163"/>
    </source>
</evidence>
<dbReference type="Pfam" id="PF03466">
    <property type="entry name" value="LysR_substrate"/>
    <property type="match status" value="1"/>
</dbReference>
<keyword evidence="4" id="KW-0804">Transcription</keyword>
<dbReference type="GO" id="GO:0003677">
    <property type="term" value="F:DNA binding"/>
    <property type="evidence" value="ECO:0007669"/>
    <property type="project" value="UniProtKB-KW"/>
</dbReference>
<dbReference type="Gene3D" id="3.40.190.10">
    <property type="entry name" value="Periplasmic binding protein-like II"/>
    <property type="match status" value="2"/>
</dbReference>
<protein>
    <submittedName>
        <fullName evidence="6">LysR substrate-binding domain-containing protein</fullName>
    </submittedName>
</protein>
<organism evidence="6">
    <name type="scientific">Ornithinibacillus sp. 4-3</name>
    <dbReference type="NCBI Taxonomy" id="3231488"/>
    <lineage>
        <taxon>Bacteria</taxon>
        <taxon>Bacillati</taxon>
        <taxon>Bacillota</taxon>
        <taxon>Bacilli</taxon>
        <taxon>Bacillales</taxon>
        <taxon>Bacillaceae</taxon>
        <taxon>Ornithinibacillus</taxon>
    </lineage>
</organism>
<dbReference type="InterPro" id="IPR036388">
    <property type="entry name" value="WH-like_DNA-bd_sf"/>
</dbReference>
<evidence type="ECO:0000259" key="5">
    <source>
        <dbReference type="PROSITE" id="PS50931"/>
    </source>
</evidence>